<gene>
    <name evidence="12" type="ORF">DES41_104518</name>
</gene>
<comment type="subcellular location">
    <subcellularLocation>
        <location evidence="1">Cytoplasm</location>
    </subcellularLocation>
</comment>
<reference evidence="12 13" key="1">
    <citation type="submission" date="2018-07" db="EMBL/GenBank/DDBJ databases">
        <title>Genomic Encyclopedia of Type Strains, Phase IV (KMG-IV): sequencing the most valuable type-strain genomes for metagenomic binning, comparative biology and taxonomic classification.</title>
        <authorList>
            <person name="Goeker M."/>
        </authorList>
    </citation>
    <scope>NUCLEOTIDE SEQUENCE [LARGE SCALE GENOMIC DNA]</scope>
    <source>
        <strain evidence="12 13">DSM 21634</strain>
    </source>
</reference>
<dbReference type="SUPFAM" id="SSF46894">
    <property type="entry name" value="C-terminal effector domain of the bipartite response regulators"/>
    <property type="match status" value="1"/>
</dbReference>
<dbReference type="InterPro" id="IPR039420">
    <property type="entry name" value="WalR-like"/>
</dbReference>
<dbReference type="FunFam" id="1.10.10.10:FF:000099">
    <property type="entry name" value="Two-component system response regulator TorR"/>
    <property type="match status" value="1"/>
</dbReference>
<dbReference type="PROSITE" id="PS51755">
    <property type="entry name" value="OMPR_PHOB"/>
    <property type="match status" value="1"/>
</dbReference>
<dbReference type="PANTHER" id="PTHR48111:SF4">
    <property type="entry name" value="DNA-BINDING DUAL TRANSCRIPTIONAL REGULATOR OMPR"/>
    <property type="match status" value="1"/>
</dbReference>
<evidence type="ECO:0000313" key="12">
    <source>
        <dbReference type="EMBL" id="RCW71698.1"/>
    </source>
</evidence>
<feature type="DNA-binding region" description="OmpR/PhoB-type" evidence="9">
    <location>
        <begin position="134"/>
        <end position="233"/>
    </location>
</feature>
<evidence type="ECO:0000256" key="5">
    <source>
        <dbReference type="ARBA" id="ARBA00023015"/>
    </source>
</evidence>
<dbReference type="GO" id="GO:0032993">
    <property type="term" value="C:protein-DNA complex"/>
    <property type="evidence" value="ECO:0007669"/>
    <property type="project" value="TreeGrafter"/>
</dbReference>
<dbReference type="SMART" id="SM00448">
    <property type="entry name" value="REC"/>
    <property type="match status" value="1"/>
</dbReference>
<dbReference type="InterPro" id="IPR016032">
    <property type="entry name" value="Sig_transdc_resp-reg_C-effctor"/>
</dbReference>
<keyword evidence="13" id="KW-1185">Reference proteome</keyword>
<dbReference type="PANTHER" id="PTHR48111">
    <property type="entry name" value="REGULATOR OF RPOS"/>
    <property type="match status" value="1"/>
</dbReference>
<dbReference type="Pfam" id="PF00486">
    <property type="entry name" value="Trans_reg_C"/>
    <property type="match status" value="1"/>
</dbReference>
<dbReference type="RefSeq" id="WP_114468887.1">
    <property type="nucleotide sequence ID" value="NZ_QPJK01000004.1"/>
</dbReference>
<evidence type="ECO:0000259" key="11">
    <source>
        <dbReference type="PROSITE" id="PS51755"/>
    </source>
</evidence>
<evidence type="ECO:0000259" key="10">
    <source>
        <dbReference type="PROSITE" id="PS50110"/>
    </source>
</evidence>
<dbReference type="Proteomes" id="UP000252884">
    <property type="component" value="Unassembled WGS sequence"/>
</dbReference>
<name>A0A368XXD5_9BURK</name>
<dbReference type="CDD" id="cd00383">
    <property type="entry name" value="trans_reg_C"/>
    <property type="match status" value="1"/>
</dbReference>
<dbReference type="InterPro" id="IPR036388">
    <property type="entry name" value="WH-like_DNA-bd_sf"/>
</dbReference>
<dbReference type="GO" id="GO:0005829">
    <property type="term" value="C:cytosol"/>
    <property type="evidence" value="ECO:0007669"/>
    <property type="project" value="TreeGrafter"/>
</dbReference>
<feature type="domain" description="OmpR/PhoB-type" evidence="11">
    <location>
        <begin position="134"/>
        <end position="233"/>
    </location>
</feature>
<accession>A0A368XXD5</accession>
<evidence type="ECO:0000256" key="2">
    <source>
        <dbReference type="ARBA" id="ARBA00022490"/>
    </source>
</evidence>
<dbReference type="Gene3D" id="1.10.10.10">
    <property type="entry name" value="Winged helix-like DNA-binding domain superfamily/Winged helix DNA-binding domain"/>
    <property type="match status" value="1"/>
</dbReference>
<dbReference type="Pfam" id="PF00072">
    <property type="entry name" value="Response_reg"/>
    <property type="match status" value="1"/>
</dbReference>
<dbReference type="SUPFAM" id="SSF52172">
    <property type="entry name" value="CheY-like"/>
    <property type="match status" value="1"/>
</dbReference>
<dbReference type="InterPro" id="IPR001789">
    <property type="entry name" value="Sig_transdc_resp-reg_receiver"/>
</dbReference>
<dbReference type="PROSITE" id="PS50110">
    <property type="entry name" value="RESPONSE_REGULATORY"/>
    <property type="match status" value="1"/>
</dbReference>
<feature type="domain" description="Response regulatory" evidence="10">
    <location>
        <begin position="4"/>
        <end position="123"/>
    </location>
</feature>
<evidence type="ECO:0000256" key="8">
    <source>
        <dbReference type="PROSITE-ProRule" id="PRU00169"/>
    </source>
</evidence>
<dbReference type="InterPro" id="IPR001867">
    <property type="entry name" value="OmpR/PhoB-type_DNA-bd"/>
</dbReference>
<comment type="caution">
    <text evidence="12">The sequence shown here is derived from an EMBL/GenBank/DDBJ whole genome shotgun (WGS) entry which is preliminary data.</text>
</comment>
<evidence type="ECO:0000256" key="6">
    <source>
        <dbReference type="ARBA" id="ARBA00023125"/>
    </source>
</evidence>
<proteinExistence type="predicted"/>
<dbReference type="SMART" id="SM00862">
    <property type="entry name" value="Trans_reg_C"/>
    <property type="match status" value="1"/>
</dbReference>
<evidence type="ECO:0000256" key="7">
    <source>
        <dbReference type="ARBA" id="ARBA00023163"/>
    </source>
</evidence>
<feature type="modified residue" description="4-aspartylphosphate" evidence="8">
    <location>
        <position position="55"/>
    </location>
</feature>
<protein>
    <submittedName>
        <fullName evidence="12">DNA-binding response OmpR family regulator</fullName>
    </submittedName>
</protein>
<organism evidence="12 13">
    <name type="scientific">Pseudorhodoferax soli</name>
    <dbReference type="NCBI Taxonomy" id="545864"/>
    <lineage>
        <taxon>Bacteria</taxon>
        <taxon>Pseudomonadati</taxon>
        <taxon>Pseudomonadota</taxon>
        <taxon>Betaproteobacteria</taxon>
        <taxon>Burkholderiales</taxon>
        <taxon>Comamonadaceae</taxon>
    </lineage>
</organism>
<evidence type="ECO:0000256" key="3">
    <source>
        <dbReference type="ARBA" id="ARBA00022553"/>
    </source>
</evidence>
<dbReference type="EMBL" id="QPJK01000004">
    <property type="protein sequence ID" value="RCW71698.1"/>
    <property type="molecule type" value="Genomic_DNA"/>
</dbReference>
<dbReference type="Gene3D" id="6.10.250.690">
    <property type="match status" value="1"/>
</dbReference>
<keyword evidence="4" id="KW-0902">Two-component regulatory system</keyword>
<keyword evidence="6 9" id="KW-0238">DNA-binding</keyword>
<evidence type="ECO:0000256" key="9">
    <source>
        <dbReference type="PROSITE-ProRule" id="PRU01091"/>
    </source>
</evidence>
<keyword evidence="3 8" id="KW-0597">Phosphoprotein</keyword>
<evidence type="ECO:0000313" key="13">
    <source>
        <dbReference type="Proteomes" id="UP000252884"/>
    </source>
</evidence>
<dbReference type="GO" id="GO:0006355">
    <property type="term" value="P:regulation of DNA-templated transcription"/>
    <property type="evidence" value="ECO:0007669"/>
    <property type="project" value="InterPro"/>
</dbReference>
<keyword evidence="7" id="KW-0804">Transcription</keyword>
<dbReference type="AlphaFoldDB" id="A0A368XXD5"/>
<dbReference type="Gene3D" id="3.40.50.2300">
    <property type="match status" value="1"/>
</dbReference>
<evidence type="ECO:0000256" key="4">
    <source>
        <dbReference type="ARBA" id="ARBA00023012"/>
    </source>
</evidence>
<evidence type="ECO:0000256" key="1">
    <source>
        <dbReference type="ARBA" id="ARBA00004496"/>
    </source>
</evidence>
<keyword evidence="5" id="KW-0805">Transcription regulation</keyword>
<dbReference type="OrthoDB" id="165980at2"/>
<dbReference type="GO" id="GO:0000156">
    <property type="term" value="F:phosphorelay response regulator activity"/>
    <property type="evidence" value="ECO:0007669"/>
    <property type="project" value="TreeGrafter"/>
</dbReference>
<dbReference type="GO" id="GO:0000976">
    <property type="term" value="F:transcription cis-regulatory region binding"/>
    <property type="evidence" value="ECO:0007669"/>
    <property type="project" value="TreeGrafter"/>
</dbReference>
<keyword evidence="2" id="KW-0963">Cytoplasm</keyword>
<dbReference type="InterPro" id="IPR011006">
    <property type="entry name" value="CheY-like_superfamily"/>
</dbReference>
<sequence>MTTPLLMIEDDTRLAQMVGAYLGQSGFAVEHKATATEGLARLQQPGGLPELVILDLMLPDMDGLEVCRRIRAAQGEMARVPVLMLTAKGDPLDRIIGLELGADDYLPKPFEPRELLARIRAVLRRRSEGAPVATQVLRFGSLDIDRDARSVTVAGQACELTAYQFDLLVTLAERAGRVLSRDQIMEAVRGRELEAFDRSIDVHMGRIRAAIEADPKNPKRIVTVRGAGYVFAKQQD</sequence>